<evidence type="ECO:0000313" key="4">
    <source>
        <dbReference type="Proteomes" id="UP001595818"/>
    </source>
</evidence>
<dbReference type="InterPro" id="IPR014710">
    <property type="entry name" value="RmlC-like_jellyroll"/>
</dbReference>
<dbReference type="RefSeq" id="WP_377064135.1">
    <property type="nucleotide sequence ID" value="NZ_JBHSJJ010000005.1"/>
</dbReference>
<proteinExistence type="predicted"/>
<dbReference type="InterPro" id="IPR013096">
    <property type="entry name" value="Cupin_2"/>
</dbReference>
<dbReference type="Proteomes" id="UP001595818">
    <property type="component" value="Unassembled WGS sequence"/>
</dbReference>
<feature type="domain" description="Cupin type-2" evidence="2">
    <location>
        <begin position="43"/>
        <end position="108"/>
    </location>
</feature>
<dbReference type="EMBL" id="JBHSJJ010000005">
    <property type="protein sequence ID" value="MFC4872066.1"/>
    <property type="molecule type" value="Genomic_DNA"/>
</dbReference>
<accession>A0ABV9T0H1</accession>
<evidence type="ECO:0000313" key="3">
    <source>
        <dbReference type="EMBL" id="MFC4872066.1"/>
    </source>
</evidence>
<dbReference type="PANTHER" id="PTHR35848">
    <property type="entry name" value="OXALATE-BINDING PROTEIN"/>
    <property type="match status" value="1"/>
</dbReference>
<protein>
    <submittedName>
        <fullName evidence="3">Cupin domain-containing protein</fullName>
    </submittedName>
</protein>
<dbReference type="SUPFAM" id="SSF51182">
    <property type="entry name" value="RmlC-like cupins"/>
    <property type="match status" value="1"/>
</dbReference>
<reference evidence="4" key="1">
    <citation type="journal article" date="2019" name="Int. J. Syst. Evol. Microbiol.">
        <title>The Global Catalogue of Microorganisms (GCM) 10K type strain sequencing project: providing services to taxonomists for standard genome sequencing and annotation.</title>
        <authorList>
            <consortium name="The Broad Institute Genomics Platform"/>
            <consortium name="The Broad Institute Genome Sequencing Center for Infectious Disease"/>
            <person name="Wu L."/>
            <person name="Ma J."/>
        </authorList>
    </citation>
    <scope>NUCLEOTIDE SEQUENCE [LARGE SCALE GENOMIC DNA]</scope>
    <source>
        <strain evidence="4">CGMCC 4.7466</strain>
    </source>
</reference>
<dbReference type="InterPro" id="IPR051610">
    <property type="entry name" value="GPI/OXD"/>
</dbReference>
<dbReference type="InterPro" id="IPR011051">
    <property type="entry name" value="RmlC_Cupin_sf"/>
</dbReference>
<keyword evidence="4" id="KW-1185">Reference proteome</keyword>
<evidence type="ECO:0000256" key="1">
    <source>
        <dbReference type="ARBA" id="ARBA00022723"/>
    </source>
</evidence>
<dbReference type="Gene3D" id="2.60.120.10">
    <property type="entry name" value="Jelly Rolls"/>
    <property type="match status" value="1"/>
</dbReference>
<organism evidence="3 4">
    <name type="scientific">Negadavirga shengliensis</name>
    <dbReference type="NCBI Taxonomy" id="1389218"/>
    <lineage>
        <taxon>Bacteria</taxon>
        <taxon>Pseudomonadati</taxon>
        <taxon>Bacteroidota</taxon>
        <taxon>Cytophagia</taxon>
        <taxon>Cytophagales</taxon>
        <taxon>Cyclobacteriaceae</taxon>
        <taxon>Negadavirga</taxon>
    </lineage>
</organism>
<dbReference type="Pfam" id="PF07883">
    <property type="entry name" value="Cupin_2"/>
    <property type="match status" value="1"/>
</dbReference>
<evidence type="ECO:0000259" key="2">
    <source>
        <dbReference type="Pfam" id="PF07883"/>
    </source>
</evidence>
<comment type="caution">
    <text evidence="3">The sequence shown here is derived from an EMBL/GenBank/DDBJ whole genome shotgun (WGS) entry which is preliminary data.</text>
</comment>
<name>A0ABV9T0H1_9BACT</name>
<gene>
    <name evidence="3" type="ORF">ACFPFU_10225</name>
</gene>
<sequence length="139" mass="14856">MITTDLNTLELAEFTAKSKPGQRCKATFPLLGAHGTTDSATVYFELAPGEELGTHTDSAEELLFILEGQVEATIGTEKASISKGQLAVVPKMERHNLKNTGNSTAKVLGFFGGANNIIATFDEVWLPTESNRVDTSLLG</sequence>
<keyword evidence="1" id="KW-0479">Metal-binding</keyword>